<evidence type="ECO:0000256" key="4">
    <source>
        <dbReference type="ARBA" id="ARBA00022679"/>
    </source>
</evidence>
<reference evidence="7" key="1">
    <citation type="submission" date="2023-03" db="EMBL/GenBank/DDBJ databases">
        <title>Mating type loci evolution in Malassezia.</title>
        <authorList>
            <person name="Coelho M.A."/>
        </authorList>
    </citation>
    <scope>NUCLEOTIDE SEQUENCE</scope>
    <source>
        <strain evidence="7">CBS 11721</strain>
    </source>
</reference>
<evidence type="ECO:0000313" key="7">
    <source>
        <dbReference type="EMBL" id="WFD35844.1"/>
    </source>
</evidence>
<keyword evidence="5 6" id="KW-0663">Pyridoxal phosphate</keyword>
<dbReference type="InterPro" id="IPR015421">
    <property type="entry name" value="PyrdxlP-dep_Trfase_major"/>
</dbReference>
<comment type="similarity">
    <text evidence="2 6">Belongs to the class-III pyridoxal-phosphate-dependent aminotransferase family.</text>
</comment>
<comment type="cofactor">
    <cofactor evidence="1">
        <name>pyridoxal 5'-phosphate</name>
        <dbReference type="ChEBI" id="CHEBI:597326"/>
    </cofactor>
</comment>
<keyword evidence="8" id="KW-1185">Reference proteome</keyword>
<dbReference type="EMBL" id="CP119879">
    <property type="protein sequence ID" value="WFD35844.1"/>
    <property type="molecule type" value="Genomic_DNA"/>
</dbReference>
<protein>
    <submittedName>
        <fullName evidence="7">Acetylornithine transaminase</fullName>
        <ecNumber evidence="7">2.6.1.11</ecNumber>
    </submittedName>
</protein>
<dbReference type="GO" id="GO:0005759">
    <property type="term" value="C:mitochondrial matrix"/>
    <property type="evidence" value="ECO:0007669"/>
    <property type="project" value="TreeGrafter"/>
</dbReference>
<dbReference type="InterPro" id="IPR005814">
    <property type="entry name" value="Aminotrans_3"/>
</dbReference>
<dbReference type="PROSITE" id="PS00600">
    <property type="entry name" value="AA_TRANSFER_CLASS_3"/>
    <property type="match status" value="1"/>
</dbReference>
<dbReference type="Gene3D" id="3.90.1150.10">
    <property type="entry name" value="Aspartate Aminotransferase, domain 1"/>
    <property type="match status" value="1"/>
</dbReference>
<dbReference type="AlphaFoldDB" id="A0AAF0EVD4"/>
<dbReference type="Pfam" id="PF00202">
    <property type="entry name" value="Aminotran_3"/>
    <property type="match status" value="1"/>
</dbReference>
<dbReference type="InterPro" id="IPR015424">
    <property type="entry name" value="PyrdxlP-dep_Trfase"/>
</dbReference>
<evidence type="ECO:0000256" key="6">
    <source>
        <dbReference type="RuleBase" id="RU003560"/>
    </source>
</evidence>
<proteinExistence type="inferred from homology"/>
<dbReference type="PANTHER" id="PTHR11986:SF79">
    <property type="entry name" value="ACETYLORNITHINE AMINOTRANSFERASE, MITOCHONDRIAL"/>
    <property type="match status" value="1"/>
</dbReference>
<dbReference type="Proteomes" id="UP001219933">
    <property type="component" value="Chromosome 3"/>
</dbReference>
<dbReference type="EC" id="2.6.1.11" evidence="7"/>
<organism evidence="7 8">
    <name type="scientific">Malassezia cuniculi</name>
    <dbReference type="NCBI Taxonomy" id="948313"/>
    <lineage>
        <taxon>Eukaryota</taxon>
        <taxon>Fungi</taxon>
        <taxon>Dikarya</taxon>
        <taxon>Basidiomycota</taxon>
        <taxon>Ustilaginomycotina</taxon>
        <taxon>Malasseziomycetes</taxon>
        <taxon>Malasseziales</taxon>
        <taxon>Malasseziaceae</taxon>
        <taxon>Malassezia</taxon>
    </lineage>
</organism>
<keyword evidence="3 7" id="KW-0032">Aminotransferase</keyword>
<dbReference type="SUPFAM" id="SSF53383">
    <property type="entry name" value="PLP-dependent transferases"/>
    <property type="match status" value="1"/>
</dbReference>
<gene>
    <name evidence="7" type="primary">ARG8</name>
    <name evidence="7" type="ORF">MCUN1_002712</name>
</gene>
<sequence length="475" mass="50618">MIPVRQPTVRRAITHVLRKYSTAADEPCTRYLAVTHPDGANSPADSPLAKKIARFGETTLGTYARPPVIFTHGKGLDLYARAIDSEGKEISRRYLDFTAGIAVNSLGHADDAIARLAGEQASTLVHASNLYYNEWSGHLAEQLATLTREHGGVGYAAGSTAAPGEDLRVFLCNSGTEANEAALKFARKVGTLRSGGPDRKTALVSFRNAFHGRTMGALSVTPNPKYTIPFAPLVGNTRVGDLNDNGAYDLIDEQTAGVIVEPIQGEGGIHPADTEWLAGLRKRCDQVGAVLIYDEIQCGLFRTGTLWSHSKLDVAAHPHVVTAAKPLANGFPIGAVVLSPEVARAVVVGDHGTTFGGNPLASRIASHVLERLSSPELKDNMRAASALLFARLERITRMFEDLIVGPPRGRGLLAGISMREPSNAGRVVALARERGVLILSAGADTLRFTPSLTVSAKEVNEAMDVLESSLTVLRG</sequence>
<dbReference type="CDD" id="cd00610">
    <property type="entry name" value="OAT_like"/>
    <property type="match status" value="1"/>
</dbReference>
<dbReference type="InterPro" id="IPR050103">
    <property type="entry name" value="Class-III_PLP-dep_AT"/>
</dbReference>
<evidence type="ECO:0000313" key="8">
    <source>
        <dbReference type="Proteomes" id="UP001219933"/>
    </source>
</evidence>
<dbReference type="GO" id="GO:0042802">
    <property type="term" value="F:identical protein binding"/>
    <property type="evidence" value="ECO:0007669"/>
    <property type="project" value="TreeGrafter"/>
</dbReference>
<dbReference type="GO" id="GO:0030170">
    <property type="term" value="F:pyridoxal phosphate binding"/>
    <property type="evidence" value="ECO:0007669"/>
    <property type="project" value="InterPro"/>
</dbReference>
<dbReference type="PANTHER" id="PTHR11986">
    <property type="entry name" value="AMINOTRANSFERASE CLASS III"/>
    <property type="match status" value="1"/>
</dbReference>
<keyword evidence="4 7" id="KW-0808">Transferase</keyword>
<accession>A0AAF0EVD4</accession>
<dbReference type="FunFam" id="3.40.640.10:FF:000004">
    <property type="entry name" value="Acetylornithine aminotransferase"/>
    <property type="match status" value="1"/>
</dbReference>
<evidence type="ECO:0000256" key="3">
    <source>
        <dbReference type="ARBA" id="ARBA00022576"/>
    </source>
</evidence>
<dbReference type="InterPro" id="IPR015422">
    <property type="entry name" value="PyrdxlP-dep_Trfase_small"/>
</dbReference>
<name>A0AAF0EVD4_9BASI</name>
<dbReference type="GO" id="GO:0003992">
    <property type="term" value="F:N2-acetyl-L-ornithine:2-oxoglutarate 5-aminotransferase activity"/>
    <property type="evidence" value="ECO:0007669"/>
    <property type="project" value="UniProtKB-EC"/>
</dbReference>
<evidence type="ECO:0000256" key="2">
    <source>
        <dbReference type="ARBA" id="ARBA00008954"/>
    </source>
</evidence>
<dbReference type="Gene3D" id="3.40.640.10">
    <property type="entry name" value="Type I PLP-dependent aspartate aminotransferase-like (Major domain)"/>
    <property type="match status" value="1"/>
</dbReference>
<dbReference type="InterPro" id="IPR049704">
    <property type="entry name" value="Aminotrans_3_PPA_site"/>
</dbReference>
<evidence type="ECO:0000256" key="1">
    <source>
        <dbReference type="ARBA" id="ARBA00001933"/>
    </source>
</evidence>
<evidence type="ECO:0000256" key="5">
    <source>
        <dbReference type="ARBA" id="ARBA00022898"/>
    </source>
</evidence>